<dbReference type="Gene3D" id="1.10.1760.20">
    <property type="match status" value="1"/>
</dbReference>
<evidence type="ECO:0008006" key="4">
    <source>
        <dbReference type="Google" id="ProtNLM"/>
    </source>
</evidence>
<evidence type="ECO:0000256" key="1">
    <source>
        <dbReference type="SAM" id="Phobius"/>
    </source>
</evidence>
<dbReference type="RefSeq" id="WP_209557683.1">
    <property type="nucleotide sequence ID" value="NZ_JAEDXU010000005.1"/>
</dbReference>
<protein>
    <recommendedName>
        <fullName evidence="4">Niacin transporter NiaX</fullName>
    </recommendedName>
</protein>
<evidence type="ECO:0000313" key="3">
    <source>
        <dbReference type="Proteomes" id="UP000673375"/>
    </source>
</evidence>
<feature type="transmembrane region" description="Helical" evidence="1">
    <location>
        <begin position="6"/>
        <end position="26"/>
    </location>
</feature>
<keyword evidence="3" id="KW-1185">Reference proteome</keyword>
<dbReference type="EMBL" id="JAEDXU010000005">
    <property type="protein sequence ID" value="MBP1046894.1"/>
    <property type="molecule type" value="Genomic_DNA"/>
</dbReference>
<evidence type="ECO:0000313" key="2">
    <source>
        <dbReference type="EMBL" id="MBP1046894.1"/>
    </source>
</evidence>
<keyword evidence="1" id="KW-1133">Transmembrane helix</keyword>
<reference evidence="2 3" key="1">
    <citation type="submission" date="2020-12" db="EMBL/GenBank/DDBJ databases">
        <title>Vagococcus allomyrinae sp. nov. and Enterococcus lavae sp. nov., isolated from the larvae of Allomyrina dichotoma.</title>
        <authorList>
            <person name="Lee S.D."/>
        </authorList>
    </citation>
    <scope>NUCLEOTIDE SEQUENCE [LARGE SCALE GENOMIC DNA]</scope>
    <source>
        <strain evidence="2 3">BWM-S5</strain>
    </source>
</reference>
<comment type="caution">
    <text evidence="2">The sequence shown here is derived from an EMBL/GenBank/DDBJ whole genome shotgun (WGS) entry which is preliminary data.</text>
</comment>
<keyword evidence="1" id="KW-0472">Membrane</keyword>
<sequence length="203" mass="22188">MRKNSVRQLTISALLIAMGIIIPMVMPRITIGPASFTLASHVPVFLAMFISPEAAIAVSLGTGFGFFLSATPIIALRALSHMVFAVIGAMYLKKHPEVALRSKQFSLMNGRFQLFNFVIALIHSAIELVVITAFYTMGNMPETYYTDGYIYSILLLMGVGGIIHSMVDFNIAYFLAGSLSKAFDIPVFTNAKKLLQKQVGENA</sequence>
<feature type="transmembrane region" description="Helical" evidence="1">
    <location>
        <begin position="149"/>
        <end position="176"/>
    </location>
</feature>
<feature type="transmembrane region" description="Helical" evidence="1">
    <location>
        <begin position="74"/>
        <end position="93"/>
    </location>
</feature>
<feature type="transmembrane region" description="Helical" evidence="1">
    <location>
        <begin position="38"/>
        <end position="68"/>
    </location>
</feature>
<gene>
    <name evidence="2" type="ORF">I6N96_11505</name>
</gene>
<keyword evidence="1" id="KW-0812">Transmembrane</keyword>
<feature type="transmembrane region" description="Helical" evidence="1">
    <location>
        <begin position="114"/>
        <end position="137"/>
    </location>
</feature>
<organism evidence="2 3">
    <name type="scientific">Enterococcus larvae</name>
    <dbReference type="NCBI Taxonomy" id="2794352"/>
    <lineage>
        <taxon>Bacteria</taxon>
        <taxon>Bacillati</taxon>
        <taxon>Bacillota</taxon>
        <taxon>Bacilli</taxon>
        <taxon>Lactobacillales</taxon>
        <taxon>Enterococcaceae</taxon>
        <taxon>Enterococcus</taxon>
    </lineage>
</organism>
<proteinExistence type="predicted"/>
<name>A0ABS4CK88_9ENTE</name>
<dbReference type="Proteomes" id="UP000673375">
    <property type="component" value="Unassembled WGS sequence"/>
</dbReference>
<accession>A0ABS4CK88</accession>